<evidence type="ECO:0000313" key="8">
    <source>
        <dbReference type="Proteomes" id="UP000236536"/>
    </source>
</evidence>
<dbReference type="RefSeq" id="WP_102874030.1">
    <property type="nucleotide sequence ID" value="NZ_CP010599.1"/>
</dbReference>
<dbReference type="Proteomes" id="UP000236536">
    <property type="component" value="Chromosome"/>
</dbReference>
<dbReference type="GO" id="GO:0008270">
    <property type="term" value="F:zinc ion binding"/>
    <property type="evidence" value="ECO:0007669"/>
    <property type="project" value="InterPro"/>
</dbReference>
<proteinExistence type="predicted"/>
<feature type="signal peptide" evidence="3">
    <location>
        <begin position="1"/>
        <end position="26"/>
    </location>
</feature>
<evidence type="ECO:0000313" key="7">
    <source>
        <dbReference type="Proteomes" id="UP000236447"/>
    </source>
</evidence>
<dbReference type="Pfam" id="PF09223">
    <property type="entry name" value="ZinT"/>
    <property type="match status" value="1"/>
</dbReference>
<keyword evidence="1 3" id="KW-0732">Signal</keyword>
<feature type="domain" description="ZinT" evidence="4">
    <location>
        <begin position="50"/>
        <end position="219"/>
    </location>
</feature>
<reference evidence="6 7" key="1">
    <citation type="journal article" date="2017" name="Front. Microbiol.">
        <title>Phaeobacter piscinae sp. nov., a species of the Roseobacter group and potential aquaculture probiont.</title>
        <authorList>
            <person name="Sonnenschein E.C."/>
            <person name="Phippen C.B.W."/>
            <person name="Nielsen K.F."/>
            <person name="Mateiu R.V."/>
            <person name="Melchiorsen J."/>
            <person name="Gram L."/>
            <person name="Overmann J."/>
            <person name="Freese H.M."/>
        </authorList>
    </citation>
    <scope>NUCLEOTIDE SEQUENCE [LARGE SCALE GENOMIC DNA]</scope>
    <source>
        <strain evidence="6 7">P88</strain>
    </source>
</reference>
<name>A0A2I7G7F8_9RHOB</name>
<evidence type="ECO:0000256" key="2">
    <source>
        <dbReference type="ARBA" id="ARBA00022833"/>
    </source>
</evidence>
<evidence type="ECO:0000313" key="6">
    <source>
        <dbReference type="EMBL" id="AUQ99487.1"/>
    </source>
</evidence>
<dbReference type="InterPro" id="IPR015304">
    <property type="entry name" value="ZinT_dom"/>
</dbReference>
<dbReference type="EMBL" id="CP010705">
    <property type="protein sequence ID" value="AUQ94076.1"/>
    <property type="molecule type" value="Genomic_DNA"/>
</dbReference>
<keyword evidence="8" id="KW-1185">Reference proteome</keyword>
<accession>A0A2I7G7F8</accession>
<gene>
    <name evidence="5" type="ORF">PhaeoP66_01277</name>
    <name evidence="6" type="ORF">PhaeoP88_02126</name>
</gene>
<dbReference type="AlphaFoldDB" id="A0A2I7G7F8"/>
<organism evidence="6 7">
    <name type="scientific">Phaeobacter inhibens</name>
    <dbReference type="NCBI Taxonomy" id="221822"/>
    <lineage>
        <taxon>Bacteria</taxon>
        <taxon>Pseudomonadati</taxon>
        <taxon>Pseudomonadota</taxon>
        <taxon>Alphaproteobacteria</taxon>
        <taxon>Rhodobacterales</taxon>
        <taxon>Roseobacteraceae</taxon>
        <taxon>Phaeobacter</taxon>
    </lineage>
</organism>
<reference evidence="7 8" key="2">
    <citation type="journal article" date="2017" name="Genome Biol. Evol.">
        <title>Trajectories and Drivers of Genome Evolution in Surface-Associated Marine Phaeobacter.</title>
        <authorList>
            <person name="Freese H.M."/>
            <person name="Sikorski J."/>
            <person name="Bunk B."/>
            <person name="Scheuner C."/>
            <person name="Meier-Kolthoff J.P."/>
            <person name="Sproer C."/>
            <person name="Gram L."/>
            <person name="Overmann J."/>
        </authorList>
    </citation>
    <scope>NUCLEOTIDE SEQUENCE [LARGE SCALE GENOMIC DNA]</scope>
    <source>
        <strain evidence="5 8">P66</strain>
        <strain evidence="6 7">P88</strain>
    </source>
</reference>
<keyword evidence="2" id="KW-0862">Zinc</keyword>
<dbReference type="Proteomes" id="UP000236447">
    <property type="component" value="Chromosome"/>
</dbReference>
<dbReference type="EMBL" id="CP010725">
    <property type="protein sequence ID" value="AUQ99487.1"/>
    <property type="molecule type" value="Genomic_DNA"/>
</dbReference>
<sequence length="219" mass="24475" precursor="true">MLRTILKRTDILALAALVALSTQATAQTATSSTSTHSHNHSHQAKEPVLVNEAEIQPRDLSDWEADWQSVYPFLQDGTLDPVMEHKAESGKKTAEEYRAYYEAGYKTDVERILIDGSSVTFFRDGQPVQGQYTNDGYEILTYASGNQGVRFIFEKSGGDAAAPQFIQFSDHEIVPTKVDHYHLYWGDDRAELLTEVTNWPTYFHAELSGAEIAAGMMAH</sequence>
<reference evidence="5 8" key="3">
    <citation type="journal article" date="2017" name="Int. J. Syst. Evol. Microbiol.">
        <title>Adaptation of Surface-Associated Bacteria to the Open Ocean: A Genomically Distinct Subpopulation of Phaeobacter gallaeciensis Colonizes Pacific Mesozooplankton.</title>
        <authorList>
            <person name="Freese H.M."/>
            <person name="Methner A."/>
            <person name="Overmann J."/>
        </authorList>
    </citation>
    <scope>NUCLEOTIDE SEQUENCE [LARGE SCALE GENOMIC DNA]</scope>
    <source>
        <strain evidence="5 8">P66</strain>
    </source>
</reference>
<evidence type="ECO:0000313" key="5">
    <source>
        <dbReference type="EMBL" id="AUQ94076.1"/>
    </source>
</evidence>
<evidence type="ECO:0000259" key="4">
    <source>
        <dbReference type="Pfam" id="PF09223"/>
    </source>
</evidence>
<dbReference type="Gene3D" id="2.40.128.20">
    <property type="match status" value="1"/>
</dbReference>
<protein>
    <submittedName>
        <fullName evidence="5 6">Periplasmic or secreted protein</fullName>
    </submittedName>
</protein>
<feature type="chain" id="PRO_5014475746" evidence="3">
    <location>
        <begin position="27"/>
        <end position="219"/>
    </location>
</feature>
<dbReference type="SUPFAM" id="SSF50814">
    <property type="entry name" value="Lipocalins"/>
    <property type="match status" value="1"/>
</dbReference>
<evidence type="ECO:0000256" key="1">
    <source>
        <dbReference type="ARBA" id="ARBA00022729"/>
    </source>
</evidence>
<dbReference type="InterPro" id="IPR012674">
    <property type="entry name" value="Calycin"/>
</dbReference>
<evidence type="ECO:0000256" key="3">
    <source>
        <dbReference type="SAM" id="SignalP"/>
    </source>
</evidence>